<gene>
    <name evidence="2" type="ORF">LRS13_17865</name>
</gene>
<evidence type="ECO:0000313" key="2">
    <source>
        <dbReference type="EMBL" id="UUY02546.1"/>
    </source>
</evidence>
<feature type="transmembrane region" description="Helical" evidence="1">
    <location>
        <begin position="59"/>
        <end position="80"/>
    </location>
</feature>
<organism evidence="2 3">
    <name type="scientific">Svornostia abyssi</name>
    <dbReference type="NCBI Taxonomy" id="2898438"/>
    <lineage>
        <taxon>Bacteria</taxon>
        <taxon>Bacillati</taxon>
        <taxon>Actinomycetota</taxon>
        <taxon>Thermoleophilia</taxon>
        <taxon>Solirubrobacterales</taxon>
        <taxon>Baekduiaceae</taxon>
        <taxon>Svornostia</taxon>
    </lineage>
</organism>
<evidence type="ECO:0000256" key="1">
    <source>
        <dbReference type="SAM" id="Phobius"/>
    </source>
</evidence>
<feature type="transmembrane region" description="Helical" evidence="1">
    <location>
        <begin position="29"/>
        <end position="47"/>
    </location>
</feature>
<evidence type="ECO:0000313" key="3">
    <source>
        <dbReference type="Proteomes" id="UP001058860"/>
    </source>
</evidence>
<name>A0ABY5PD31_9ACTN</name>
<dbReference type="RefSeq" id="WP_353863073.1">
    <property type="nucleotide sequence ID" value="NZ_CP088295.1"/>
</dbReference>
<keyword evidence="3" id="KW-1185">Reference proteome</keyword>
<dbReference type="Proteomes" id="UP001058860">
    <property type="component" value="Chromosome"/>
</dbReference>
<dbReference type="EMBL" id="CP088295">
    <property type="protein sequence ID" value="UUY02546.1"/>
    <property type="molecule type" value="Genomic_DNA"/>
</dbReference>
<keyword evidence="1" id="KW-0472">Membrane</keyword>
<sequence length="94" mass="9889">MALFAWVMLGLALWHFTVFVPDHFWGGIVGAFLAALIGAVISGYALSGFGLPSQDDTNVLTVLQAVPGTLVALGLVYAYGLSRDRKDPGYATAS</sequence>
<proteinExistence type="predicted"/>
<accession>A0ABY5PD31</accession>
<protein>
    <submittedName>
        <fullName evidence="2">Uncharacterized protein</fullName>
    </submittedName>
</protein>
<reference evidence="3" key="1">
    <citation type="submission" date="2021-11" db="EMBL/GenBank/DDBJ databases">
        <title>Cultivation dependent microbiological survey of springs from the worlds oldest radium mine currently devoted to the extraction of radon-saturated water.</title>
        <authorList>
            <person name="Kapinusova G."/>
            <person name="Smrhova T."/>
            <person name="Strejcek M."/>
            <person name="Suman J."/>
            <person name="Jani K."/>
            <person name="Pajer P."/>
            <person name="Uhlik O."/>
        </authorList>
    </citation>
    <scope>NUCLEOTIDE SEQUENCE [LARGE SCALE GENOMIC DNA]</scope>
    <source>
        <strain evidence="3">J379</strain>
    </source>
</reference>
<keyword evidence="1" id="KW-1133">Transmembrane helix</keyword>
<keyword evidence="1" id="KW-0812">Transmembrane</keyword>